<comment type="catalytic activity">
    <reaction evidence="8 9">
        <text>GTP + 4 H2O = 2,5-diamino-6-hydroxy-4-(5-phosphoribosylamino)-pyrimidine + formate + 2 phosphate + 3 H(+)</text>
        <dbReference type="Rhea" id="RHEA:23704"/>
        <dbReference type="ChEBI" id="CHEBI:15377"/>
        <dbReference type="ChEBI" id="CHEBI:15378"/>
        <dbReference type="ChEBI" id="CHEBI:15740"/>
        <dbReference type="ChEBI" id="CHEBI:37565"/>
        <dbReference type="ChEBI" id="CHEBI:43474"/>
        <dbReference type="ChEBI" id="CHEBI:58614"/>
        <dbReference type="EC" id="3.5.4.25"/>
    </reaction>
</comment>
<dbReference type="EC" id="3.5.4.25" evidence="9"/>
<dbReference type="PANTHER" id="PTHR21327">
    <property type="entry name" value="GTP CYCLOHYDROLASE II-RELATED"/>
    <property type="match status" value="1"/>
</dbReference>
<comment type="cofactor">
    <cofactor evidence="9">
        <name>Zn(2+)</name>
        <dbReference type="ChEBI" id="CHEBI:29105"/>
    </cofactor>
    <text evidence="9">Binds 1 zinc ion per subunit.</text>
</comment>
<comment type="function">
    <text evidence="9">Catalyzes the conversion of GTP to 2,5-diamino-6-ribosylamino-4(3H)-pyrimidinone 5'-phosphate (DARP), formate and pyrophosphate.</text>
</comment>
<feature type="binding site" evidence="9">
    <location>
        <position position="102"/>
    </location>
    <ligand>
        <name>Zn(2+)</name>
        <dbReference type="ChEBI" id="CHEBI:29105"/>
        <note>catalytic</note>
    </ligand>
</feature>
<dbReference type="HAMAP" id="MF_00179">
    <property type="entry name" value="RibA"/>
    <property type="match status" value="1"/>
</dbReference>
<dbReference type="GO" id="GO:0005525">
    <property type="term" value="F:GTP binding"/>
    <property type="evidence" value="ECO:0007669"/>
    <property type="project" value="UniProtKB-KW"/>
</dbReference>
<dbReference type="InterPro" id="IPR036144">
    <property type="entry name" value="RibA-like_sf"/>
</dbReference>
<gene>
    <name evidence="9 11" type="primary">ribA</name>
    <name evidence="11" type="ordered locus">PST_0843</name>
</gene>
<comment type="similarity">
    <text evidence="9">Belongs to the GTP cyclohydrolase II family.</text>
</comment>
<evidence type="ECO:0000256" key="1">
    <source>
        <dbReference type="ARBA" id="ARBA00004853"/>
    </source>
</evidence>
<dbReference type="GO" id="GO:0008270">
    <property type="term" value="F:zinc ion binding"/>
    <property type="evidence" value="ECO:0007669"/>
    <property type="project" value="UniProtKB-UniRule"/>
</dbReference>
<dbReference type="Pfam" id="PF00925">
    <property type="entry name" value="GTP_cyclohydro2"/>
    <property type="match status" value="1"/>
</dbReference>
<accession>A4VHT9</accession>
<dbReference type="GO" id="GO:0005829">
    <property type="term" value="C:cytosol"/>
    <property type="evidence" value="ECO:0007669"/>
    <property type="project" value="TreeGrafter"/>
</dbReference>
<dbReference type="eggNOG" id="COG0807">
    <property type="taxonomic scope" value="Bacteria"/>
</dbReference>
<feature type="binding site" evidence="9">
    <location>
        <begin position="86"/>
        <end position="90"/>
    </location>
    <ligand>
        <name>GTP</name>
        <dbReference type="ChEBI" id="CHEBI:37565"/>
    </ligand>
</feature>
<keyword evidence="5 9" id="KW-0378">Hydrolase</keyword>
<keyword evidence="3 9" id="KW-0479">Metal-binding</keyword>
<feature type="binding site" evidence="9">
    <location>
        <position position="186"/>
    </location>
    <ligand>
        <name>GTP</name>
        <dbReference type="ChEBI" id="CHEBI:37565"/>
    </ligand>
</feature>
<evidence type="ECO:0000256" key="6">
    <source>
        <dbReference type="ARBA" id="ARBA00022833"/>
    </source>
</evidence>
<dbReference type="HOGENOM" id="CLU_020273_2_1_6"/>
<dbReference type="InterPro" id="IPR032677">
    <property type="entry name" value="GTP_cyclohydro_II"/>
</dbReference>
<dbReference type="FunFam" id="3.40.50.10990:FF:000002">
    <property type="entry name" value="GTP cyclohydrolase-2"/>
    <property type="match status" value="1"/>
</dbReference>
<dbReference type="InterPro" id="IPR000926">
    <property type="entry name" value="RibA"/>
</dbReference>
<dbReference type="Proteomes" id="UP000000233">
    <property type="component" value="Chromosome"/>
</dbReference>
<feature type="binding site" evidence="9">
    <location>
        <position position="191"/>
    </location>
    <ligand>
        <name>GTP</name>
        <dbReference type="ChEBI" id="CHEBI:37565"/>
    </ligand>
</feature>
<evidence type="ECO:0000256" key="7">
    <source>
        <dbReference type="ARBA" id="ARBA00023134"/>
    </source>
</evidence>
<evidence type="ECO:0000313" key="11">
    <source>
        <dbReference type="EMBL" id="ABP78540.1"/>
    </source>
</evidence>
<comment type="pathway">
    <text evidence="1 9">Cofactor biosynthesis; riboflavin biosynthesis; 5-amino-6-(D-ribitylamino)uracil from GTP: step 1/4.</text>
</comment>
<reference evidence="11 12" key="1">
    <citation type="journal article" date="2008" name="Proc. Natl. Acad. Sci. U.S.A.">
        <title>Nitrogen fixation island and rhizosphere competence traits in the genome of root-associated Pseudomonas stutzeri A1501.</title>
        <authorList>
            <person name="Yan Y."/>
            <person name="Yang J."/>
            <person name="Dou Y."/>
            <person name="Chen M."/>
            <person name="Ping S."/>
            <person name="Peng J."/>
            <person name="Lu W."/>
            <person name="Zhang W."/>
            <person name="Yao Z."/>
            <person name="Li H."/>
            <person name="Liu W."/>
            <person name="He S."/>
            <person name="Geng L."/>
            <person name="Zhang X."/>
            <person name="Yang F."/>
            <person name="Yu H."/>
            <person name="Zhan Y."/>
            <person name="Li D."/>
            <person name="Lin Z."/>
            <person name="Wang Y."/>
            <person name="Elmerich C."/>
            <person name="Lin M."/>
            <person name="Jin Q."/>
        </authorList>
    </citation>
    <scope>NUCLEOTIDE SEQUENCE [LARGE SCALE GENOMIC DNA]</scope>
    <source>
        <strain evidence="11 12">A1501</strain>
    </source>
</reference>
<organism evidence="11 12">
    <name type="scientific">Stutzerimonas stutzeri (strain A1501)</name>
    <name type="common">Pseudomonas stutzeri</name>
    <dbReference type="NCBI Taxonomy" id="379731"/>
    <lineage>
        <taxon>Bacteria</taxon>
        <taxon>Pseudomonadati</taxon>
        <taxon>Pseudomonadota</taxon>
        <taxon>Gammaproteobacteria</taxon>
        <taxon>Pseudomonadales</taxon>
        <taxon>Pseudomonadaceae</taxon>
        <taxon>Stutzerimonas</taxon>
    </lineage>
</organism>
<dbReference type="GO" id="GO:0009231">
    <property type="term" value="P:riboflavin biosynthetic process"/>
    <property type="evidence" value="ECO:0007669"/>
    <property type="project" value="UniProtKB-UniRule"/>
</dbReference>
<dbReference type="CDD" id="cd00641">
    <property type="entry name" value="GTP_cyclohydro2"/>
    <property type="match status" value="1"/>
</dbReference>
<keyword evidence="12" id="KW-1185">Reference proteome</keyword>
<feature type="domain" description="GTP cyclohydrolase II" evidence="10">
    <location>
        <begin position="45"/>
        <end position="206"/>
    </location>
</feature>
<dbReference type="SUPFAM" id="SSF142695">
    <property type="entry name" value="RibA-like"/>
    <property type="match status" value="1"/>
</dbReference>
<feature type="binding site" evidence="9">
    <location>
        <position position="107"/>
    </location>
    <ligand>
        <name>GTP</name>
        <dbReference type="ChEBI" id="CHEBI:37565"/>
    </ligand>
</feature>
<protein>
    <recommendedName>
        <fullName evidence="9">GTP cyclohydrolase-2</fullName>
        <ecNumber evidence="9">3.5.4.25</ecNumber>
    </recommendedName>
    <alternativeName>
        <fullName evidence="9">GTP cyclohydrolase II</fullName>
    </alternativeName>
</protein>
<keyword evidence="6 9" id="KW-0862">Zinc</keyword>
<dbReference type="AlphaFoldDB" id="A4VHT9"/>
<dbReference type="NCBIfam" id="NF001591">
    <property type="entry name" value="PRK00393.1"/>
    <property type="match status" value="1"/>
</dbReference>
<proteinExistence type="inferred from homology"/>
<feature type="binding site" evidence="9">
    <location>
        <position position="91"/>
    </location>
    <ligand>
        <name>Zn(2+)</name>
        <dbReference type="ChEBI" id="CHEBI:29105"/>
        <note>catalytic</note>
    </ligand>
</feature>
<evidence type="ECO:0000259" key="10">
    <source>
        <dbReference type="Pfam" id="PF00925"/>
    </source>
</evidence>
<name>A4VHT9_STUS1</name>
<feature type="binding site" evidence="9">
    <location>
        <position position="151"/>
    </location>
    <ligand>
        <name>GTP</name>
        <dbReference type="ChEBI" id="CHEBI:37565"/>
    </ligand>
</feature>
<evidence type="ECO:0000256" key="3">
    <source>
        <dbReference type="ARBA" id="ARBA00022723"/>
    </source>
</evidence>
<dbReference type="UniPathway" id="UPA00275">
    <property type="reaction ID" value="UER00400"/>
</dbReference>
<evidence type="ECO:0000256" key="5">
    <source>
        <dbReference type="ARBA" id="ARBA00022801"/>
    </source>
</evidence>
<evidence type="ECO:0000256" key="4">
    <source>
        <dbReference type="ARBA" id="ARBA00022741"/>
    </source>
</evidence>
<dbReference type="GO" id="GO:0003935">
    <property type="term" value="F:GTP cyclohydrolase II activity"/>
    <property type="evidence" value="ECO:0007669"/>
    <property type="project" value="UniProtKB-UniRule"/>
</dbReference>
<feature type="active site" description="Nucleophile" evidence="9">
    <location>
        <position position="165"/>
    </location>
</feature>
<evidence type="ECO:0000313" key="12">
    <source>
        <dbReference type="Proteomes" id="UP000000233"/>
    </source>
</evidence>
<dbReference type="NCBIfam" id="TIGR00505">
    <property type="entry name" value="ribA"/>
    <property type="match status" value="1"/>
</dbReference>
<dbReference type="EMBL" id="CP000304">
    <property type="protein sequence ID" value="ABP78540.1"/>
    <property type="molecule type" value="Genomic_DNA"/>
</dbReference>
<evidence type="ECO:0000256" key="8">
    <source>
        <dbReference type="ARBA" id="ARBA00049295"/>
    </source>
</evidence>
<feature type="binding site" evidence="9">
    <location>
        <position position="104"/>
    </location>
    <ligand>
        <name>Zn(2+)</name>
        <dbReference type="ChEBI" id="CHEBI:29105"/>
        <note>catalytic</note>
    </ligand>
</feature>
<sequence length="242" mass="26359">MPGWTAVSARSSAKLSRLIRPQLVLQCPLFCRLGLPPVSVVFVAASQLPTPFGVFTMHGFLDQDTGKEHVALTLGDVADGKPVLGRLHSECLTGDALFSLRCDCGFQLEAALRAIADEGRGVLLYLRQEGRGIGLLNKIRAYELQDAGADTVEANERLGFAPDMRDYGICLPMLEHLGIGEIKLMTNNPRKVKALQGFGIRVAERKPLQIAHNPHNRKYLATKAGKLGHMLGEIHQGEAEQS</sequence>
<dbReference type="KEGG" id="psa:PST_0843"/>
<keyword evidence="4 9" id="KW-0547">Nucleotide-binding</keyword>
<dbReference type="Gene3D" id="3.40.50.10990">
    <property type="entry name" value="GTP cyclohydrolase II"/>
    <property type="match status" value="1"/>
</dbReference>
<evidence type="ECO:0000256" key="9">
    <source>
        <dbReference type="HAMAP-Rule" id="MF_00179"/>
    </source>
</evidence>
<keyword evidence="7 9" id="KW-0342">GTP-binding</keyword>
<keyword evidence="2 9" id="KW-0686">Riboflavin biosynthesis</keyword>
<dbReference type="PANTHER" id="PTHR21327:SF18">
    <property type="entry name" value="3,4-DIHYDROXY-2-BUTANONE 4-PHOSPHATE SYNTHASE"/>
    <property type="match status" value="1"/>
</dbReference>
<feature type="active site" description="Proton acceptor" evidence="9">
    <location>
        <position position="163"/>
    </location>
</feature>
<evidence type="ECO:0000256" key="2">
    <source>
        <dbReference type="ARBA" id="ARBA00022619"/>
    </source>
</evidence>
<feature type="binding site" evidence="9">
    <location>
        <begin position="129"/>
        <end position="131"/>
    </location>
    <ligand>
        <name>GTP</name>
        <dbReference type="ChEBI" id="CHEBI:37565"/>
    </ligand>
</feature>